<dbReference type="OrthoDB" id="9770517at2"/>
<sequence length="487" mass="50595">MPSLPRPGRPRAATGTLFLALALAGCASTAGLEPAAAPRGPDTLAASRSLAGAPHSPAAFPDQDWWRTFGDPQLDALIAEALRGTPSLATADARLRPARAQAGLAAAARKPTVGASAQYAVARLPRGLAGEELGGELMHNALRMLSFDWPLDVWGGKRAEYEAALGQARAAEVEAQAARLALAAGGARTYIALAQAFETQDIARREQERSGHLLALSRQRVDAGIDGAQALRNAEAAVASATARAEAARQRIEALRNALAALLGQGPDRGLDIARPRLLQAPAPALPSVLPSELLGRRPDVVAARWRVEAAAQGIRAAKATFRPSIDLGALVGLAATGFSDLFDGDAALGFGGPALSLPIFDAGARRNRLDARTADYDLAVAAYDQRVVDALHEVTDAVQAIGSLDAQERALEEARAAAGAALQLARARYAAGIGNQLEVLSAQRPLLQAEQQLAEVRALRYLAAVDLDHALGGGLRFEAPAADTPA</sequence>
<comment type="similarity">
    <text evidence="2 10">Belongs to the outer membrane factor (OMF) (TC 1.B.17) family.</text>
</comment>
<dbReference type="PANTHER" id="PTHR30203">
    <property type="entry name" value="OUTER MEMBRANE CATION EFFLUX PROTEIN"/>
    <property type="match status" value="1"/>
</dbReference>
<dbReference type="InterPro" id="IPR003423">
    <property type="entry name" value="OMP_efflux"/>
</dbReference>
<keyword evidence="3 10" id="KW-1134">Transmembrane beta strand</keyword>
<dbReference type="SUPFAM" id="SSF56954">
    <property type="entry name" value="Outer membrane efflux proteins (OEP)"/>
    <property type="match status" value="1"/>
</dbReference>
<dbReference type="GO" id="GO:0009279">
    <property type="term" value="C:cell outer membrane"/>
    <property type="evidence" value="ECO:0007669"/>
    <property type="project" value="UniProtKB-SubCell"/>
</dbReference>
<protein>
    <submittedName>
        <fullName evidence="13">Multidrug RND transporter</fullName>
    </submittedName>
</protein>
<evidence type="ECO:0000256" key="9">
    <source>
        <dbReference type="ARBA" id="ARBA00037313"/>
    </source>
</evidence>
<keyword evidence="11" id="KW-0175">Coiled coil</keyword>
<evidence type="ECO:0000313" key="13">
    <source>
        <dbReference type="EMBL" id="KAF1684281.1"/>
    </source>
</evidence>
<dbReference type="PROSITE" id="PS51257">
    <property type="entry name" value="PROKAR_LIPOPROTEIN"/>
    <property type="match status" value="1"/>
</dbReference>
<keyword evidence="5 10" id="KW-0732">Signal</keyword>
<evidence type="ECO:0000256" key="5">
    <source>
        <dbReference type="ARBA" id="ARBA00022729"/>
    </source>
</evidence>
<dbReference type="Pfam" id="PF02321">
    <property type="entry name" value="OEP"/>
    <property type="match status" value="2"/>
</dbReference>
<keyword evidence="7 10" id="KW-0564">Palmitate</keyword>
<dbReference type="RefSeq" id="WP_162125612.1">
    <property type="nucleotide sequence ID" value="NZ_PDWK01000138.1"/>
</dbReference>
<name>A0A921NRX8_9GAMM</name>
<dbReference type="InterPro" id="IPR010131">
    <property type="entry name" value="MdtP/NodT-like"/>
</dbReference>
<keyword evidence="6 10" id="KW-0472">Membrane</keyword>
<keyword evidence="14" id="KW-1185">Reference proteome</keyword>
<dbReference type="NCBIfam" id="TIGR01845">
    <property type="entry name" value="outer_NodT"/>
    <property type="match status" value="1"/>
</dbReference>
<feature type="region of interest" description="Disordered" evidence="12">
    <location>
        <begin position="34"/>
        <end position="57"/>
    </location>
</feature>
<dbReference type="Gene3D" id="2.20.200.10">
    <property type="entry name" value="Outer membrane efflux proteins (OEP)"/>
    <property type="match status" value="1"/>
</dbReference>
<dbReference type="Proteomes" id="UP000717981">
    <property type="component" value="Unassembled WGS sequence"/>
</dbReference>
<dbReference type="GO" id="GO:0015562">
    <property type="term" value="F:efflux transmembrane transporter activity"/>
    <property type="evidence" value="ECO:0007669"/>
    <property type="project" value="InterPro"/>
</dbReference>
<accession>A0A921NRX8</accession>
<keyword evidence="4 10" id="KW-0812">Transmembrane</keyword>
<keyword evidence="8 10" id="KW-0449">Lipoprotein</keyword>
<evidence type="ECO:0000256" key="8">
    <source>
        <dbReference type="ARBA" id="ARBA00023288"/>
    </source>
</evidence>
<evidence type="ECO:0000256" key="4">
    <source>
        <dbReference type="ARBA" id="ARBA00022692"/>
    </source>
</evidence>
<feature type="non-terminal residue" evidence="13">
    <location>
        <position position="487"/>
    </location>
</feature>
<evidence type="ECO:0000313" key="14">
    <source>
        <dbReference type="Proteomes" id="UP000717981"/>
    </source>
</evidence>
<proteinExistence type="inferred from homology"/>
<evidence type="ECO:0000256" key="6">
    <source>
        <dbReference type="ARBA" id="ARBA00023136"/>
    </source>
</evidence>
<dbReference type="Gene3D" id="1.20.1600.10">
    <property type="entry name" value="Outer membrane efflux proteins (OEP)"/>
    <property type="match status" value="1"/>
</dbReference>
<evidence type="ECO:0000256" key="11">
    <source>
        <dbReference type="SAM" id="Coils"/>
    </source>
</evidence>
<evidence type="ECO:0000256" key="10">
    <source>
        <dbReference type="RuleBase" id="RU362097"/>
    </source>
</evidence>
<evidence type="ECO:0000256" key="3">
    <source>
        <dbReference type="ARBA" id="ARBA00022452"/>
    </source>
</evidence>
<feature type="signal peptide" evidence="10">
    <location>
        <begin position="1"/>
        <end position="29"/>
    </location>
</feature>
<feature type="chain" id="PRO_5040529066" evidence="10">
    <location>
        <begin position="30"/>
        <end position="487"/>
    </location>
</feature>
<evidence type="ECO:0000256" key="2">
    <source>
        <dbReference type="ARBA" id="ARBA00007613"/>
    </source>
</evidence>
<evidence type="ECO:0000256" key="12">
    <source>
        <dbReference type="SAM" id="MobiDB-lite"/>
    </source>
</evidence>
<reference evidence="13" key="1">
    <citation type="submission" date="2017-10" db="EMBL/GenBank/DDBJ databases">
        <title>Whole genome sequencing of members of genus Pseudoxanthomonas.</title>
        <authorList>
            <person name="Kumar S."/>
            <person name="Bansal K."/>
            <person name="Kaur A."/>
            <person name="Patil P."/>
            <person name="Sharma S."/>
            <person name="Patil P.B."/>
        </authorList>
    </citation>
    <scope>NUCLEOTIDE SEQUENCE</scope>
    <source>
        <strain evidence="13">DSM 22914</strain>
    </source>
</reference>
<organism evidence="13 14">
    <name type="scientific">Pseudoxanthomonas taiwanensis</name>
    <dbReference type="NCBI Taxonomy" id="176598"/>
    <lineage>
        <taxon>Bacteria</taxon>
        <taxon>Pseudomonadati</taxon>
        <taxon>Pseudomonadota</taxon>
        <taxon>Gammaproteobacteria</taxon>
        <taxon>Lysobacterales</taxon>
        <taxon>Lysobacteraceae</taxon>
        <taxon>Pseudoxanthomonas</taxon>
    </lineage>
</organism>
<dbReference type="EMBL" id="PDWK01000138">
    <property type="protein sequence ID" value="KAF1684281.1"/>
    <property type="molecule type" value="Genomic_DNA"/>
</dbReference>
<comment type="function">
    <text evidence="9">Could be involved in resistance to puromycin, acriflavine and tetraphenylarsonium chloride.</text>
</comment>
<evidence type="ECO:0000256" key="1">
    <source>
        <dbReference type="ARBA" id="ARBA00004370"/>
    </source>
</evidence>
<dbReference type="PANTHER" id="PTHR30203:SF20">
    <property type="entry name" value="MULTIDRUG RESISTANCE OUTER MEMBRANE PROTEIN MDTP-RELATED"/>
    <property type="match status" value="1"/>
</dbReference>
<gene>
    <name evidence="13" type="ORF">CR938_14235</name>
</gene>
<evidence type="ECO:0000256" key="7">
    <source>
        <dbReference type="ARBA" id="ARBA00023139"/>
    </source>
</evidence>
<dbReference type="AlphaFoldDB" id="A0A921NRX8"/>
<comment type="caution">
    <text evidence="13">The sequence shown here is derived from an EMBL/GenBank/DDBJ whole genome shotgun (WGS) entry which is preliminary data.</text>
</comment>
<feature type="coiled-coil region" evidence="11">
    <location>
        <begin position="231"/>
        <end position="265"/>
    </location>
</feature>
<comment type="subcellular location">
    <subcellularLocation>
        <location evidence="10">Cell outer membrane</location>
        <topology evidence="10">Lipid-anchor</topology>
    </subcellularLocation>
    <subcellularLocation>
        <location evidence="1">Membrane</location>
    </subcellularLocation>
</comment>